<evidence type="ECO:0000313" key="2">
    <source>
        <dbReference type="EMBL" id="PSH67956.1"/>
    </source>
</evidence>
<feature type="compositionally biased region" description="Polar residues" evidence="1">
    <location>
        <begin position="72"/>
        <end position="81"/>
    </location>
</feature>
<evidence type="ECO:0000313" key="3">
    <source>
        <dbReference type="Proteomes" id="UP000241444"/>
    </source>
</evidence>
<evidence type="ECO:0000256" key="1">
    <source>
        <dbReference type="SAM" id="MobiDB-lite"/>
    </source>
</evidence>
<reference evidence="3" key="1">
    <citation type="submission" date="2017-11" db="EMBL/GenBank/DDBJ databases">
        <authorList>
            <person name="Kuznetsova I."/>
            <person name="Sazanova A."/>
            <person name="Chirak E."/>
            <person name="Safronova V."/>
            <person name="Willems A."/>
        </authorList>
    </citation>
    <scope>NUCLEOTIDE SEQUENCE [LARGE SCALE GENOMIC DNA]</scope>
    <source>
        <strain evidence="3">STM 196</strain>
    </source>
</reference>
<organism evidence="2 3">
    <name type="scientific">Phyllobacterium brassicacearum</name>
    <dbReference type="NCBI Taxonomy" id="314235"/>
    <lineage>
        <taxon>Bacteria</taxon>
        <taxon>Pseudomonadati</taxon>
        <taxon>Pseudomonadota</taxon>
        <taxon>Alphaproteobacteria</taxon>
        <taxon>Hyphomicrobiales</taxon>
        <taxon>Phyllobacteriaceae</taxon>
        <taxon>Phyllobacterium</taxon>
    </lineage>
</organism>
<gene>
    <name evidence="2" type="ORF">CU102_15415</name>
</gene>
<dbReference type="EMBL" id="PGGO01000011">
    <property type="protein sequence ID" value="PSH67956.1"/>
    <property type="molecule type" value="Genomic_DNA"/>
</dbReference>
<name>A0A2P7BNC1_9HYPH</name>
<protein>
    <submittedName>
        <fullName evidence="2">Uncharacterized protein</fullName>
    </submittedName>
</protein>
<feature type="region of interest" description="Disordered" evidence="1">
    <location>
        <begin position="62"/>
        <end position="81"/>
    </location>
</feature>
<feature type="region of interest" description="Disordered" evidence="1">
    <location>
        <begin position="17"/>
        <end position="36"/>
    </location>
</feature>
<dbReference type="Proteomes" id="UP000241444">
    <property type="component" value="Unassembled WGS sequence"/>
</dbReference>
<proteinExistence type="predicted"/>
<dbReference type="AlphaFoldDB" id="A0A2P7BNC1"/>
<sequence length="81" mass="8761">MRGEIFISAAINTTEDNPPVITETATIPGAPGRTVATDTRGAIGENLRAEIAWPIAENQRADATGIRATRESYGTQRQHRQ</sequence>
<accession>A0A2P7BNC1</accession>
<comment type="caution">
    <text evidence="2">The sequence shown here is derived from an EMBL/GenBank/DDBJ whole genome shotgun (WGS) entry which is preliminary data.</text>
</comment>
<keyword evidence="3" id="KW-1185">Reference proteome</keyword>